<sequence length="298" mass="33009">MSTELTTTQPQGVKGLFSREDVKAKFAEMLGKRAPAFITSVLQIVAQNDLLRNCDPTSIYQAAAVAATLDLPLNNNLGFAYIVPYKQKKNGQYVDVAQFQMGYKGFIQLAQRSGQFRTIAATPIYEGQIVEQNPLTGFRFDFTKKGTKIVGYAASFQLLNGFEKTLYATVEELNAHGKKYSQTFKKGFGMWQDNFDAMATKTVLKALLSKFAPLSIEMQTAALADQSIIRDAETLDVEYIDNTTPTSEEASAEKERQRIAEFIGAATTLAQLEDIDPSTLDEDLKATYNQKVLDLKAT</sequence>
<protein>
    <submittedName>
        <fullName evidence="1">Recombinase RecT</fullName>
    </submittedName>
</protein>
<dbReference type="EMBL" id="BAABGY010000007">
    <property type="protein sequence ID" value="GAA4328285.1"/>
    <property type="molecule type" value="Genomic_DNA"/>
</dbReference>
<accession>A0ABP8GQU3</accession>
<evidence type="ECO:0000313" key="2">
    <source>
        <dbReference type="Proteomes" id="UP001501725"/>
    </source>
</evidence>
<gene>
    <name evidence="1" type="ORF">GCM10023184_18080</name>
</gene>
<dbReference type="Pfam" id="PF03837">
    <property type="entry name" value="RecT"/>
    <property type="match status" value="1"/>
</dbReference>
<organism evidence="1 2">
    <name type="scientific">Flaviaesturariibacter amylovorans</name>
    <dbReference type="NCBI Taxonomy" id="1084520"/>
    <lineage>
        <taxon>Bacteria</taxon>
        <taxon>Pseudomonadati</taxon>
        <taxon>Bacteroidota</taxon>
        <taxon>Chitinophagia</taxon>
        <taxon>Chitinophagales</taxon>
        <taxon>Chitinophagaceae</taxon>
        <taxon>Flaviaestuariibacter</taxon>
    </lineage>
</organism>
<dbReference type="NCBIfam" id="TIGR00616">
    <property type="entry name" value="rect"/>
    <property type="match status" value="1"/>
</dbReference>
<proteinExistence type="predicted"/>
<evidence type="ECO:0000313" key="1">
    <source>
        <dbReference type="EMBL" id="GAA4328285.1"/>
    </source>
</evidence>
<reference evidence="2" key="1">
    <citation type="journal article" date="2019" name="Int. J. Syst. Evol. Microbiol.">
        <title>The Global Catalogue of Microorganisms (GCM) 10K type strain sequencing project: providing services to taxonomists for standard genome sequencing and annotation.</title>
        <authorList>
            <consortium name="The Broad Institute Genomics Platform"/>
            <consortium name="The Broad Institute Genome Sequencing Center for Infectious Disease"/>
            <person name="Wu L."/>
            <person name="Ma J."/>
        </authorList>
    </citation>
    <scope>NUCLEOTIDE SEQUENCE [LARGE SCALE GENOMIC DNA]</scope>
    <source>
        <strain evidence="2">JCM 17919</strain>
    </source>
</reference>
<comment type="caution">
    <text evidence="1">The sequence shown here is derived from an EMBL/GenBank/DDBJ whole genome shotgun (WGS) entry which is preliminary data.</text>
</comment>
<dbReference type="InterPro" id="IPR004590">
    <property type="entry name" value="ssDNA_annealing_RecT"/>
</dbReference>
<dbReference type="RefSeq" id="WP_345255227.1">
    <property type="nucleotide sequence ID" value="NZ_BAABGY010000007.1"/>
</dbReference>
<dbReference type="InterPro" id="IPR018330">
    <property type="entry name" value="RecT_fam"/>
</dbReference>
<name>A0ABP8GQU3_9BACT</name>
<keyword evidence="2" id="KW-1185">Reference proteome</keyword>
<dbReference type="Proteomes" id="UP001501725">
    <property type="component" value="Unassembled WGS sequence"/>
</dbReference>